<comment type="caution">
    <text evidence="1">The sequence shown here is derived from an EMBL/GenBank/DDBJ whole genome shotgun (WGS) entry which is preliminary data.</text>
</comment>
<reference evidence="1 2" key="1">
    <citation type="submission" date="2014-02" db="EMBL/GenBank/DDBJ databases">
        <authorList>
            <person name="Sears C."/>
            <person name="Carroll K."/>
            <person name="Sack B.R."/>
            <person name="Qadri F."/>
            <person name="Myers L.L."/>
            <person name="Chung G.-T."/>
            <person name="Escheverria P."/>
            <person name="Fraser C.M."/>
            <person name="Sadzewicz L."/>
            <person name="Shefchek K.A."/>
            <person name="Tallon L."/>
            <person name="Das S.P."/>
            <person name="Daugherty S."/>
            <person name="Mongodin E.F."/>
        </authorList>
    </citation>
    <scope>NUCLEOTIDE SEQUENCE [LARGE SCALE GENOMIC DNA]</scope>
    <source>
        <strain evidence="2">3998T(B)3</strain>
    </source>
</reference>
<name>A0A015XGZ3_BACFG</name>
<keyword evidence="1" id="KW-0808">Transferase</keyword>
<proteinExistence type="predicted"/>
<dbReference type="GeneID" id="93070234"/>
<dbReference type="EMBL" id="JGDB01000027">
    <property type="protein sequence ID" value="EXY91890.1"/>
    <property type="molecule type" value="Genomic_DNA"/>
</dbReference>
<organism evidence="1 2">
    <name type="scientific">Bacteroides fragilis str. 3998T(B)3</name>
    <dbReference type="NCBI Taxonomy" id="1339316"/>
    <lineage>
        <taxon>Bacteria</taxon>
        <taxon>Pseudomonadati</taxon>
        <taxon>Bacteroidota</taxon>
        <taxon>Bacteroidia</taxon>
        <taxon>Bacteroidales</taxon>
        <taxon>Bacteroidaceae</taxon>
        <taxon>Bacteroides</taxon>
    </lineage>
</organism>
<dbReference type="AlphaFoldDB" id="A0A015XGZ3"/>
<protein>
    <submittedName>
        <fullName evidence="1">Putative metallothiol transferase FosB</fullName>
    </submittedName>
</protein>
<dbReference type="RefSeq" id="WP_004289420.1">
    <property type="nucleotide sequence ID" value="NZ_JGDB01000027.1"/>
</dbReference>
<evidence type="ECO:0000313" key="2">
    <source>
        <dbReference type="Proteomes" id="UP000020773"/>
    </source>
</evidence>
<gene>
    <name evidence="1" type="ORF">M125_1362</name>
</gene>
<dbReference type="Proteomes" id="UP000020773">
    <property type="component" value="Unassembled WGS sequence"/>
</dbReference>
<sequence length="53" mass="6213">MLEAEDIELVRDELRSKNVKIIGNIREELYGELLTFEAPNGHCRSFSKELYDK</sequence>
<dbReference type="PATRIC" id="fig|1339316.3.peg.1323"/>
<accession>A0A015XGZ3</accession>
<dbReference type="GO" id="GO:0016740">
    <property type="term" value="F:transferase activity"/>
    <property type="evidence" value="ECO:0007669"/>
    <property type="project" value="UniProtKB-KW"/>
</dbReference>
<evidence type="ECO:0000313" key="1">
    <source>
        <dbReference type="EMBL" id="EXY91890.1"/>
    </source>
</evidence>